<organism evidence="7 8">
    <name type="scientific">Sphaerobacter thermophilus (strain ATCC 49802 / DSM 20745 / KCCM 41009 / NCIMB 13125 / S 6022)</name>
    <dbReference type="NCBI Taxonomy" id="479434"/>
    <lineage>
        <taxon>Bacteria</taxon>
        <taxon>Pseudomonadati</taxon>
        <taxon>Thermomicrobiota</taxon>
        <taxon>Thermomicrobia</taxon>
        <taxon>Sphaerobacterales</taxon>
        <taxon>Sphaerobacterineae</taxon>
        <taxon>Sphaerobacteraceae</taxon>
        <taxon>Sphaerobacter</taxon>
    </lineage>
</organism>
<feature type="transmembrane region" description="Helical" evidence="5">
    <location>
        <begin position="275"/>
        <end position="291"/>
    </location>
</feature>
<evidence type="ECO:0000256" key="3">
    <source>
        <dbReference type="ARBA" id="ARBA00022989"/>
    </source>
</evidence>
<dbReference type="Proteomes" id="UP000002027">
    <property type="component" value="Chromosome 1"/>
</dbReference>
<name>D1C2X7_SPHTD</name>
<proteinExistence type="predicted"/>
<feature type="transmembrane region" description="Helical" evidence="5">
    <location>
        <begin position="44"/>
        <end position="70"/>
    </location>
</feature>
<comment type="subcellular location">
    <subcellularLocation>
        <location evidence="1">Membrane</location>
        <topology evidence="1">Multi-pass membrane protein</topology>
    </subcellularLocation>
</comment>
<dbReference type="STRING" id="479434.Sthe_1158"/>
<dbReference type="RefSeq" id="WP_012871641.1">
    <property type="nucleotide sequence ID" value="NC_013523.1"/>
</dbReference>
<feature type="transmembrane region" description="Helical" evidence="5">
    <location>
        <begin position="438"/>
        <end position="457"/>
    </location>
</feature>
<evidence type="ECO:0000256" key="2">
    <source>
        <dbReference type="ARBA" id="ARBA00022692"/>
    </source>
</evidence>
<evidence type="ECO:0000313" key="8">
    <source>
        <dbReference type="Proteomes" id="UP000002027"/>
    </source>
</evidence>
<dbReference type="InterPro" id="IPR051533">
    <property type="entry name" value="WaaL-like"/>
</dbReference>
<dbReference type="KEGG" id="sti:Sthe_1158"/>
<feature type="domain" description="O-antigen ligase-related" evidence="6">
    <location>
        <begin position="259"/>
        <end position="394"/>
    </location>
</feature>
<dbReference type="EMBL" id="CP001823">
    <property type="protein sequence ID" value="ACZ38594.1"/>
    <property type="molecule type" value="Genomic_DNA"/>
</dbReference>
<accession>D1C2X7</accession>
<dbReference type="eggNOG" id="COG3307">
    <property type="taxonomic scope" value="Bacteria"/>
</dbReference>
<gene>
    <name evidence="7" type="ordered locus">Sthe_1158</name>
</gene>
<feature type="transmembrane region" description="Helical" evidence="5">
    <location>
        <begin position="190"/>
        <end position="209"/>
    </location>
</feature>
<dbReference type="OrthoDB" id="163616at2"/>
<feature type="transmembrane region" description="Helical" evidence="5">
    <location>
        <begin position="298"/>
        <end position="315"/>
    </location>
</feature>
<keyword evidence="2 5" id="KW-0812">Transmembrane</keyword>
<feature type="transmembrane region" description="Helical" evidence="5">
    <location>
        <begin position="383"/>
        <end position="403"/>
    </location>
</feature>
<sequence length="465" mass="48447">MKATRASELGQAAERRYPVPSWGASAVAALAVAGLYAKPPMPVVAALLSVAVGVAAIHPPGVLASIAAALALIDVPVPFGALRFNPAEVLLVAALGGIALRAGFALLRSGIPAVRYAMGRARTLALTGFGPVAIALLVVGTLSLFTVADPSHRAESLREYRWVILEPVVFAFLLRWYLTDRSDRWLTAWLYAGAAALAAMYAVVAGLGGSGLAVEGVVRISGTYPHPNALGLYLERVVPFAVALGIAFRSRLDLRGLALAALCAAGLLLTFSRGAYLGAGAGLLVVAWLAGRRRMAGALVLGAVVLGGALVLVAGERLLSLFSGGSGSLRLAIWQSSLAMIRDHPITGVGLDQFLYQYAPRYVSPEAWPERFTSHPHNIVLDLWLRLGIMGLGVAAAYAVVLVRRVHRIVGQQSRLGLGALGALVAGATHGLVDNGYFLPGLALAFWLVTAIIDLEVGRTGGDTG</sequence>
<keyword evidence="8" id="KW-1185">Reference proteome</keyword>
<feature type="transmembrane region" description="Helical" evidence="5">
    <location>
        <begin position="123"/>
        <end position="148"/>
    </location>
</feature>
<feature type="transmembrane region" description="Helical" evidence="5">
    <location>
        <begin position="160"/>
        <end position="178"/>
    </location>
</feature>
<dbReference type="HOGENOM" id="CLU_546147_0_0_0"/>
<evidence type="ECO:0000256" key="1">
    <source>
        <dbReference type="ARBA" id="ARBA00004141"/>
    </source>
</evidence>
<dbReference type="PANTHER" id="PTHR37422">
    <property type="entry name" value="TEICHURONIC ACID BIOSYNTHESIS PROTEIN TUAE"/>
    <property type="match status" value="1"/>
</dbReference>
<dbReference type="Pfam" id="PF04932">
    <property type="entry name" value="Wzy_C"/>
    <property type="match status" value="1"/>
</dbReference>
<feature type="transmembrane region" description="Helical" evidence="5">
    <location>
        <begin position="415"/>
        <end position="432"/>
    </location>
</feature>
<dbReference type="GO" id="GO:0016020">
    <property type="term" value="C:membrane"/>
    <property type="evidence" value="ECO:0007669"/>
    <property type="project" value="UniProtKB-SubCell"/>
</dbReference>
<evidence type="ECO:0000256" key="4">
    <source>
        <dbReference type="ARBA" id="ARBA00023136"/>
    </source>
</evidence>
<evidence type="ECO:0000313" key="7">
    <source>
        <dbReference type="EMBL" id="ACZ38594.1"/>
    </source>
</evidence>
<keyword evidence="3 5" id="KW-1133">Transmembrane helix</keyword>
<reference evidence="8" key="1">
    <citation type="submission" date="2009-11" db="EMBL/GenBank/DDBJ databases">
        <title>The complete chromosome 1 of Sphaerobacter thermophilus DSM 20745.</title>
        <authorList>
            <person name="Lucas S."/>
            <person name="Copeland A."/>
            <person name="Lapidus A."/>
            <person name="Glavina del Rio T."/>
            <person name="Dalin E."/>
            <person name="Tice H."/>
            <person name="Bruce D."/>
            <person name="Goodwin L."/>
            <person name="Pitluck S."/>
            <person name="Kyrpides N."/>
            <person name="Mavromatis K."/>
            <person name="Ivanova N."/>
            <person name="Mikhailova N."/>
            <person name="LaButti K.M."/>
            <person name="Clum A."/>
            <person name="Sun H.I."/>
            <person name="Brettin T."/>
            <person name="Detter J.C."/>
            <person name="Han C."/>
            <person name="Larimer F."/>
            <person name="Land M."/>
            <person name="Hauser L."/>
            <person name="Markowitz V."/>
            <person name="Cheng J.F."/>
            <person name="Hugenholtz P."/>
            <person name="Woyke T."/>
            <person name="Wu D."/>
            <person name="Steenblock K."/>
            <person name="Schneider S."/>
            <person name="Pukall R."/>
            <person name="Goeker M."/>
            <person name="Klenk H.P."/>
            <person name="Eisen J.A."/>
        </authorList>
    </citation>
    <scope>NUCLEOTIDE SEQUENCE [LARGE SCALE GENOMIC DNA]</scope>
    <source>
        <strain evidence="8">ATCC 49802 / DSM 20745 / S 6022</strain>
    </source>
</reference>
<protein>
    <submittedName>
        <fullName evidence="7">O-antigen polymerase</fullName>
    </submittedName>
</protein>
<dbReference type="PANTHER" id="PTHR37422:SF13">
    <property type="entry name" value="LIPOPOLYSACCHARIDE BIOSYNTHESIS PROTEIN PA4999-RELATED"/>
    <property type="match status" value="1"/>
</dbReference>
<reference evidence="7 8" key="2">
    <citation type="journal article" date="2010" name="Stand. Genomic Sci.">
        <title>Complete genome sequence of Desulfohalobium retbaense type strain (HR(100)).</title>
        <authorList>
            <person name="Spring S."/>
            <person name="Nolan M."/>
            <person name="Lapidus A."/>
            <person name="Glavina Del Rio T."/>
            <person name="Copeland A."/>
            <person name="Tice H."/>
            <person name="Cheng J.F."/>
            <person name="Lucas S."/>
            <person name="Land M."/>
            <person name="Chen F."/>
            <person name="Bruce D."/>
            <person name="Goodwin L."/>
            <person name="Pitluck S."/>
            <person name="Ivanova N."/>
            <person name="Mavromatis K."/>
            <person name="Mikhailova N."/>
            <person name="Pati A."/>
            <person name="Chen A."/>
            <person name="Palaniappan K."/>
            <person name="Hauser L."/>
            <person name="Chang Y.J."/>
            <person name="Jeffries C.D."/>
            <person name="Munk C."/>
            <person name="Kiss H."/>
            <person name="Chain P."/>
            <person name="Han C."/>
            <person name="Brettin T."/>
            <person name="Detter J.C."/>
            <person name="Schuler E."/>
            <person name="Goker M."/>
            <person name="Rohde M."/>
            <person name="Bristow J."/>
            <person name="Eisen J.A."/>
            <person name="Markowitz V."/>
            <person name="Hugenholtz P."/>
            <person name="Kyrpides N.C."/>
            <person name="Klenk H.P."/>
        </authorList>
    </citation>
    <scope>NUCLEOTIDE SEQUENCE [LARGE SCALE GENOMIC DNA]</scope>
    <source>
        <strain evidence="8">ATCC 49802 / DSM 20745 / S 6022</strain>
    </source>
</reference>
<evidence type="ECO:0000259" key="6">
    <source>
        <dbReference type="Pfam" id="PF04932"/>
    </source>
</evidence>
<dbReference type="InterPro" id="IPR007016">
    <property type="entry name" value="O-antigen_ligase-rel_domated"/>
</dbReference>
<feature type="transmembrane region" description="Helical" evidence="5">
    <location>
        <begin position="90"/>
        <end position="111"/>
    </location>
</feature>
<evidence type="ECO:0000256" key="5">
    <source>
        <dbReference type="SAM" id="Phobius"/>
    </source>
</evidence>
<dbReference type="InParanoid" id="D1C2X7"/>
<dbReference type="AlphaFoldDB" id="D1C2X7"/>
<keyword evidence="4 5" id="KW-0472">Membrane</keyword>